<evidence type="ECO:0000313" key="8">
    <source>
        <dbReference type="EMBL" id="SVB01053.1"/>
    </source>
</evidence>
<evidence type="ECO:0000256" key="6">
    <source>
        <dbReference type="SAM" id="Phobius"/>
    </source>
</evidence>
<feature type="transmembrane region" description="Helical" evidence="6">
    <location>
        <begin position="180"/>
        <end position="201"/>
    </location>
</feature>
<feature type="transmembrane region" description="Helical" evidence="6">
    <location>
        <begin position="153"/>
        <end position="173"/>
    </location>
</feature>
<proteinExistence type="predicted"/>
<organism evidence="8">
    <name type="scientific">marine metagenome</name>
    <dbReference type="NCBI Taxonomy" id="408172"/>
    <lineage>
        <taxon>unclassified sequences</taxon>
        <taxon>metagenomes</taxon>
        <taxon>ecological metagenomes</taxon>
    </lineage>
</organism>
<feature type="non-terminal residue" evidence="8">
    <location>
        <position position="284"/>
    </location>
</feature>
<evidence type="ECO:0000256" key="4">
    <source>
        <dbReference type="ARBA" id="ARBA00022989"/>
    </source>
</evidence>
<feature type="transmembrane region" description="Helical" evidence="6">
    <location>
        <begin position="213"/>
        <end position="234"/>
    </location>
</feature>
<gene>
    <name evidence="8" type="ORF">METZ01_LOCUS153907</name>
</gene>
<dbReference type="PANTHER" id="PTHR42920:SF5">
    <property type="entry name" value="EAMA DOMAIN-CONTAINING PROTEIN"/>
    <property type="match status" value="1"/>
</dbReference>
<feature type="transmembrane region" description="Helical" evidence="6">
    <location>
        <begin position="241"/>
        <end position="262"/>
    </location>
</feature>
<evidence type="ECO:0000256" key="5">
    <source>
        <dbReference type="ARBA" id="ARBA00023136"/>
    </source>
</evidence>
<dbReference type="InterPro" id="IPR051258">
    <property type="entry name" value="Diverse_Substrate_Transporter"/>
</dbReference>
<dbReference type="Pfam" id="PF00892">
    <property type="entry name" value="EamA"/>
    <property type="match status" value="2"/>
</dbReference>
<evidence type="ECO:0000256" key="2">
    <source>
        <dbReference type="ARBA" id="ARBA00022475"/>
    </source>
</evidence>
<feature type="transmembrane region" description="Helical" evidence="6">
    <location>
        <begin position="68"/>
        <end position="90"/>
    </location>
</feature>
<accession>A0A382AJ71</accession>
<protein>
    <recommendedName>
        <fullName evidence="7">EamA domain-containing protein</fullName>
    </recommendedName>
</protein>
<feature type="transmembrane region" description="Helical" evidence="6">
    <location>
        <begin position="124"/>
        <end position="141"/>
    </location>
</feature>
<keyword evidence="4 6" id="KW-1133">Transmembrane helix</keyword>
<dbReference type="PANTHER" id="PTHR42920">
    <property type="entry name" value="OS03G0707200 PROTEIN-RELATED"/>
    <property type="match status" value="1"/>
</dbReference>
<keyword evidence="5 6" id="KW-0472">Membrane</keyword>
<name>A0A382AJ71_9ZZZZ</name>
<dbReference type="GO" id="GO:0005886">
    <property type="term" value="C:plasma membrane"/>
    <property type="evidence" value="ECO:0007669"/>
    <property type="project" value="UniProtKB-SubCell"/>
</dbReference>
<keyword evidence="3 6" id="KW-0812">Transmembrane</keyword>
<dbReference type="AlphaFoldDB" id="A0A382AJ71"/>
<dbReference type="InterPro" id="IPR000620">
    <property type="entry name" value="EamA_dom"/>
</dbReference>
<reference evidence="8" key="1">
    <citation type="submission" date="2018-05" db="EMBL/GenBank/DDBJ databases">
        <authorList>
            <person name="Lanie J.A."/>
            <person name="Ng W.-L."/>
            <person name="Kazmierczak K.M."/>
            <person name="Andrzejewski T.M."/>
            <person name="Davidsen T.M."/>
            <person name="Wayne K.J."/>
            <person name="Tettelin H."/>
            <person name="Glass J.I."/>
            <person name="Rusch D."/>
            <person name="Podicherti R."/>
            <person name="Tsui H.-C.T."/>
            <person name="Winkler M.E."/>
        </authorList>
    </citation>
    <scope>NUCLEOTIDE SEQUENCE</scope>
</reference>
<keyword evidence="2" id="KW-1003">Cell membrane</keyword>
<evidence type="ECO:0000259" key="7">
    <source>
        <dbReference type="Pfam" id="PF00892"/>
    </source>
</evidence>
<evidence type="ECO:0000256" key="1">
    <source>
        <dbReference type="ARBA" id="ARBA00004651"/>
    </source>
</evidence>
<evidence type="ECO:0000256" key="3">
    <source>
        <dbReference type="ARBA" id="ARBA00022692"/>
    </source>
</evidence>
<feature type="transmembrane region" description="Helical" evidence="6">
    <location>
        <begin position="37"/>
        <end position="56"/>
    </location>
</feature>
<dbReference type="SUPFAM" id="SSF103481">
    <property type="entry name" value="Multidrug resistance efflux transporter EmrE"/>
    <property type="match status" value="2"/>
</dbReference>
<comment type="subcellular location">
    <subcellularLocation>
        <location evidence="1">Cell membrane</location>
        <topology evidence="1">Multi-pass membrane protein</topology>
    </subcellularLocation>
</comment>
<sequence length="284" mass="31549">MSQMKANFLMLIASFIWGTAFVSQTTGMGSIGPFTFSFVRFLLAMFTVLPLALLFEKNNLPLFFKNKNYIYLGLLAGLALFGGMGLQQYALLKSQIANASFLSTLYVPFVSLISRFIFRSRLHWIIWIAVLLCVYGSYLLSSNQTIEVQKSDSLLFIAAVCFAIHIILIDVFMKQFYSPFTFGFIQYAIVFLCSLIFALSLESPTIANIKIEWFELLYTGVFSAGIGYTLQIIAQSKASPAPAAIILSMESVFGTLAGWILLNQILDTNKILGCLAIFVGVIIV</sequence>
<dbReference type="InterPro" id="IPR037185">
    <property type="entry name" value="EmrE-like"/>
</dbReference>
<feature type="domain" description="EamA" evidence="7">
    <location>
        <begin position="5"/>
        <end position="141"/>
    </location>
</feature>
<feature type="domain" description="EamA" evidence="7">
    <location>
        <begin position="152"/>
        <end position="284"/>
    </location>
</feature>
<dbReference type="EMBL" id="UINC01025450">
    <property type="protein sequence ID" value="SVB01053.1"/>
    <property type="molecule type" value="Genomic_DNA"/>
</dbReference>